<evidence type="ECO:0000313" key="3">
    <source>
        <dbReference type="Proteomes" id="UP000886786"/>
    </source>
</evidence>
<reference evidence="2" key="2">
    <citation type="journal article" date="2021" name="PeerJ">
        <title>Extensive microbial diversity within the chicken gut microbiome revealed by metagenomics and culture.</title>
        <authorList>
            <person name="Gilroy R."/>
            <person name="Ravi A."/>
            <person name="Getino M."/>
            <person name="Pursley I."/>
            <person name="Horton D.L."/>
            <person name="Alikhan N.F."/>
            <person name="Baker D."/>
            <person name="Gharbi K."/>
            <person name="Hall N."/>
            <person name="Watson M."/>
            <person name="Adriaenssens E.M."/>
            <person name="Foster-Nyarko E."/>
            <person name="Jarju S."/>
            <person name="Secka A."/>
            <person name="Antonio M."/>
            <person name="Oren A."/>
            <person name="Chaudhuri R.R."/>
            <person name="La Ragione R."/>
            <person name="Hildebrand F."/>
            <person name="Pallen M.J."/>
        </authorList>
    </citation>
    <scope>NUCLEOTIDE SEQUENCE</scope>
    <source>
        <strain evidence="2">CHK147-3167</strain>
    </source>
</reference>
<dbReference type="EMBL" id="DVFV01000017">
    <property type="protein sequence ID" value="HIQ90122.1"/>
    <property type="molecule type" value="Genomic_DNA"/>
</dbReference>
<accession>A0A9D1CXW8</accession>
<comment type="caution">
    <text evidence="2">The sequence shown here is derived from an EMBL/GenBank/DDBJ whole genome shotgun (WGS) entry which is preliminary data.</text>
</comment>
<gene>
    <name evidence="2" type="ORF">IAB27_00620</name>
</gene>
<proteinExistence type="predicted"/>
<organism evidence="2 3">
    <name type="scientific">Candidatus Coprosoma intestinipullorum</name>
    <dbReference type="NCBI Taxonomy" id="2840752"/>
    <lineage>
        <taxon>Bacteria</taxon>
        <taxon>Bacillati</taxon>
        <taxon>Bacillota</taxon>
        <taxon>Bacillota incertae sedis</taxon>
        <taxon>Candidatus Coprosoma</taxon>
    </lineage>
</organism>
<sequence>MNERIEKKIQSLKKYNKTARDIMARRDEIIGNMYQAIRPTLKDTLTDEEIIKQATELADNALKIQLEEVNRAADEIEKLYSEKVPTEEQILDEPEQPQMGRHL</sequence>
<feature type="region of interest" description="Disordered" evidence="1">
    <location>
        <begin position="83"/>
        <end position="103"/>
    </location>
</feature>
<dbReference type="AlphaFoldDB" id="A0A9D1CXW8"/>
<protein>
    <submittedName>
        <fullName evidence="2">Uncharacterized protein</fullName>
    </submittedName>
</protein>
<name>A0A9D1CXW8_9FIRM</name>
<dbReference type="Proteomes" id="UP000886786">
    <property type="component" value="Unassembled WGS sequence"/>
</dbReference>
<evidence type="ECO:0000313" key="2">
    <source>
        <dbReference type="EMBL" id="HIQ90122.1"/>
    </source>
</evidence>
<reference evidence="2" key="1">
    <citation type="submission" date="2020-10" db="EMBL/GenBank/DDBJ databases">
        <authorList>
            <person name="Gilroy R."/>
        </authorList>
    </citation>
    <scope>NUCLEOTIDE SEQUENCE</scope>
    <source>
        <strain evidence="2">CHK147-3167</strain>
    </source>
</reference>
<evidence type="ECO:0000256" key="1">
    <source>
        <dbReference type="SAM" id="MobiDB-lite"/>
    </source>
</evidence>